<dbReference type="EMBL" id="CAMAPF010000245">
    <property type="protein sequence ID" value="CAH9115405.1"/>
    <property type="molecule type" value="Genomic_DNA"/>
</dbReference>
<protein>
    <submittedName>
        <fullName evidence="2">Uncharacterized protein</fullName>
    </submittedName>
</protein>
<accession>A0AAV0E4W8</accession>
<comment type="caution">
    <text evidence="2">The sequence shown here is derived from an EMBL/GenBank/DDBJ whole genome shotgun (WGS) entry which is preliminary data.</text>
</comment>
<name>A0AAV0E4W8_9ASTE</name>
<evidence type="ECO:0000313" key="2">
    <source>
        <dbReference type="EMBL" id="CAH9115405.1"/>
    </source>
</evidence>
<evidence type="ECO:0000313" key="3">
    <source>
        <dbReference type="Proteomes" id="UP001152523"/>
    </source>
</evidence>
<keyword evidence="1" id="KW-1133">Transmembrane helix</keyword>
<feature type="transmembrane region" description="Helical" evidence="1">
    <location>
        <begin position="127"/>
        <end position="144"/>
    </location>
</feature>
<keyword evidence="1" id="KW-0812">Transmembrane</keyword>
<dbReference type="Proteomes" id="UP001152523">
    <property type="component" value="Unassembled WGS sequence"/>
</dbReference>
<dbReference type="AlphaFoldDB" id="A0AAV0E4W8"/>
<gene>
    <name evidence="2" type="ORF">CEPIT_LOCUS21065</name>
</gene>
<keyword evidence="3" id="KW-1185">Reference proteome</keyword>
<sequence>MRRKYGISMSYRKALAVKRHSMKLLFGFDEESYQLLPSMCHVLEIANLEPLINLVRHGDSVFKYLFLSLSAWCQARDHCISVLIVDETFMKSYFKGALPTVCTRDANRRLVSLALGYVILKIRIPRIVFFSVEVSSFLLTQFIYRF</sequence>
<proteinExistence type="predicted"/>
<keyword evidence="1" id="KW-0472">Membrane</keyword>
<organism evidence="2 3">
    <name type="scientific">Cuscuta epithymum</name>
    <dbReference type="NCBI Taxonomy" id="186058"/>
    <lineage>
        <taxon>Eukaryota</taxon>
        <taxon>Viridiplantae</taxon>
        <taxon>Streptophyta</taxon>
        <taxon>Embryophyta</taxon>
        <taxon>Tracheophyta</taxon>
        <taxon>Spermatophyta</taxon>
        <taxon>Magnoliopsida</taxon>
        <taxon>eudicotyledons</taxon>
        <taxon>Gunneridae</taxon>
        <taxon>Pentapetalae</taxon>
        <taxon>asterids</taxon>
        <taxon>lamiids</taxon>
        <taxon>Solanales</taxon>
        <taxon>Convolvulaceae</taxon>
        <taxon>Cuscuteae</taxon>
        <taxon>Cuscuta</taxon>
        <taxon>Cuscuta subgen. Cuscuta</taxon>
    </lineage>
</organism>
<evidence type="ECO:0000256" key="1">
    <source>
        <dbReference type="SAM" id="Phobius"/>
    </source>
</evidence>
<reference evidence="2" key="1">
    <citation type="submission" date="2022-07" db="EMBL/GenBank/DDBJ databases">
        <authorList>
            <person name="Macas J."/>
            <person name="Novak P."/>
            <person name="Neumann P."/>
        </authorList>
    </citation>
    <scope>NUCLEOTIDE SEQUENCE</scope>
</reference>